<evidence type="ECO:0000256" key="4">
    <source>
        <dbReference type="ARBA" id="ARBA00022989"/>
    </source>
</evidence>
<evidence type="ECO:0000256" key="2">
    <source>
        <dbReference type="ARBA" id="ARBA00022692"/>
    </source>
</evidence>
<dbReference type="InterPro" id="IPR001623">
    <property type="entry name" value="DnaJ_domain"/>
</dbReference>
<feature type="domain" description="J" evidence="8">
    <location>
        <begin position="130"/>
        <end position="194"/>
    </location>
</feature>
<feature type="transmembrane region" description="Helical" evidence="7">
    <location>
        <begin position="293"/>
        <end position="312"/>
    </location>
</feature>
<dbReference type="SUPFAM" id="SSF46565">
    <property type="entry name" value="Chaperone J-domain"/>
    <property type="match status" value="1"/>
</dbReference>
<evidence type="ECO:0000259" key="8">
    <source>
        <dbReference type="PROSITE" id="PS50076"/>
    </source>
</evidence>
<keyword evidence="5 7" id="KW-0472">Membrane</keyword>
<dbReference type="Proteomes" id="UP000053477">
    <property type="component" value="Unassembled WGS sequence"/>
</dbReference>
<feature type="compositionally biased region" description="Low complexity" evidence="6">
    <location>
        <begin position="53"/>
        <end position="73"/>
    </location>
</feature>
<protein>
    <submittedName>
        <fullName evidence="9">DnaJ-domain-containing protein</fullName>
    </submittedName>
</protein>
<keyword evidence="2 7" id="KW-0812">Transmembrane</keyword>
<sequence length="441" mass="48247">MANIANRDAALEYISLAQRYRDAGNYASARKFARKSKDIFSTPEVDKLFESIDSLESSSSTPSGSGSSAYTSSAETHPSASGAKHRHHAQASSSSTSLPNGSSSQGNEKRDFTPDQEAIVKRVRTCKVTEYYEILAVSRDCEENEVKKAYRKLALQLHPDKNGAPGADEAFKMVSKAFQILSDADKRAAYDRHGSDPESRFGGMSSGAGAPGFANASFGGQFEGELSPEDLFNMFFGGGGGGMMGGGPFGPTVFTTSFGSGGFRTTRVNMGRRQTAGAQAQADASPRTMLMQLAPLIILFLFTFLSAIPNVFGPSHSPDPSYSFSQTNRFSVARSTGGLKVNYFVDPTEFTAHPIAMEMAEAQNANVRTAKLDRFERNIEHTYKEHMYVQCQREEDRRQRRKEQKMGFLGIGADMEAIKAINAEKYQSCEELKRLGVQLRY</sequence>
<feature type="compositionally biased region" description="Low complexity" evidence="6">
    <location>
        <begin position="92"/>
        <end position="104"/>
    </location>
</feature>
<dbReference type="Pfam" id="PF00226">
    <property type="entry name" value="DnaJ"/>
    <property type="match status" value="1"/>
</dbReference>
<reference evidence="9 10" key="1">
    <citation type="submission" date="2015-04" db="EMBL/GenBank/DDBJ databases">
        <title>Complete genome sequence of Schizopora paradoxa KUC8140, a cosmopolitan wood degrader in East Asia.</title>
        <authorList>
            <consortium name="DOE Joint Genome Institute"/>
            <person name="Min B."/>
            <person name="Park H."/>
            <person name="Jang Y."/>
            <person name="Kim J.-J."/>
            <person name="Kim K.H."/>
            <person name="Pangilinan J."/>
            <person name="Lipzen A."/>
            <person name="Riley R."/>
            <person name="Grigoriev I.V."/>
            <person name="Spatafora J.W."/>
            <person name="Choi I.-G."/>
        </authorList>
    </citation>
    <scope>NUCLEOTIDE SEQUENCE [LARGE SCALE GENOMIC DNA]</scope>
    <source>
        <strain evidence="9 10">KUC8140</strain>
    </source>
</reference>
<evidence type="ECO:0000256" key="1">
    <source>
        <dbReference type="ARBA" id="ARBA00004389"/>
    </source>
</evidence>
<evidence type="ECO:0000313" key="10">
    <source>
        <dbReference type="Proteomes" id="UP000053477"/>
    </source>
</evidence>
<dbReference type="PANTHER" id="PTHR43908">
    <property type="entry name" value="AT29763P-RELATED"/>
    <property type="match status" value="1"/>
</dbReference>
<dbReference type="Pfam" id="PF09320">
    <property type="entry name" value="DUF1977"/>
    <property type="match status" value="1"/>
</dbReference>
<evidence type="ECO:0000256" key="7">
    <source>
        <dbReference type="SAM" id="Phobius"/>
    </source>
</evidence>
<dbReference type="PRINTS" id="PR00625">
    <property type="entry name" value="JDOMAIN"/>
</dbReference>
<dbReference type="PANTHER" id="PTHR43908:SF3">
    <property type="entry name" value="AT29763P-RELATED"/>
    <property type="match status" value="1"/>
</dbReference>
<dbReference type="GO" id="GO:0071218">
    <property type="term" value="P:cellular response to misfolded protein"/>
    <property type="evidence" value="ECO:0007669"/>
    <property type="project" value="TreeGrafter"/>
</dbReference>
<keyword evidence="10" id="KW-1185">Reference proteome</keyword>
<evidence type="ECO:0000256" key="6">
    <source>
        <dbReference type="SAM" id="MobiDB-lite"/>
    </source>
</evidence>
<dbReference type="STRING" id="27342.A0A0H2RL63"/>
<evidence type="ECO:0000256" key="5">
    <source>
        <dbReference type="ARBA" id="ARBA00023136"/>
    </source>
</evidence>
<proteinExistence type="predicted"/>
<evidence type="ECO:0000256" key="3">
    <source>
        <dbReference type="ARBA" id="ARBA00022824"/>
    </source>
</evidence>
<dbReference type="OrthoDB" id="1507364at2759"/>
<feature type="region of interest" description="Disordered" evidence="6">
    <location>
        <begin position="53"/>
        <end position="116"/>
    </location>
</feature>
<keyword evidence="4 7" id="KW-1133">Transmembrane helix</keyword>
<dbReference type="InterPro" id="IPR018253">
    <property type="entry name" value="DnaJ_domain_CS"/>
</dbReference>
<dbReference type="InterPro" id="IPR015399">
    <property type="entry name" value="DUF1977_DnaJ-like"/>
</dbReference>
<organism evidence="9 10">
    <name type="scientific">Schizopora paradoxa</name>
    <dbReference type="NCBI Taxonomy" id="27342"/>
    <lineage>
        <taxon>Eukaryota</taxon>
        <taxon>Fungi</taxon>
        <taxon>Dikarya</taxon>
        <taxon>Basidiomycota</taxon>
        <taxon>Agaricomycotina</taxon>
        <taxon>Agaricomycetes</taxon>
        <taxon>Hymenochaetales</taxon>
        <taxon>Schizoporaceae</taxon>
        <taxon>Schizopora</taxon>
    </lineage>
</organism>
<keyword evidence="3" id="KW-0256">Endoplasmic reticulum</keyword>
<dbReference type="GO" id="GO:0030544">
    <property type="term" value="F:Hsp70 protein binding"/>
    <property type="evidence" value="ECO:0007669"/>
    <property type="project" value="TreeGrafter"/>
</dbReference>
<dbReference type="FunCoup" id="A0A0H2RL63">
    <property type="interactions" value="423"/>
</dbReference>
<evidence type="ECO:0000313" key="9">
    <source>
        <dbReference type="EMBL" id="KLO12700.1"/>
    </source>
</evidence>
<dbReference type="AlphaFoldDB" id="A0A0H2RL63"/>
<dbReference type="FunFam" id="1.10.287.110:FF:000070">
    <property type="entry name" value="Endoplasmic reticulum protein, putative"/>
    <property type="match status" value="1"/>
</dbReference>
<dbReference type="SMART" id="SM00271">
    <property type="entry name" value="DnaJ"/>
    <property type="match status" value="1"/>
</dbReference>
<dbReference type="PROSITE" id="PS00636">
    <property type="entry name" value="DNAJ_1"/>
    <property type="match status" value="1"/>
</dbReference>
<dbReference type="PROSITE" id="PS50076">
    <property type="entry name" value="DNAJ_2"/>
    <property type="match status" value="1"/>
</dbReference>
<comment type="subcellular location">
    <subcellularLocation>
        <location evidence="1">Endoplasmic reticulum membrane</location>
        <topology evidence="1">Single-pass membrane protein</topology>
    </subcellularLocation>
</comment>
<dbReference type="Gene3D" id="1.10.287.110">
    <property type="entry name" value="DnaJ domain"/>
    <property type="match status" value="1"/>
</dbReference>
<dbReference type="CDD" id="cd06257">
    <property type="entry name" value="DnaJ"/>
    <property type="match status" value="1"/>
</dbReference>
<name>A0A0H2RL63_9AGAM</name>
<dbReference type="InterPro" id="IPR036869">
    <property type="entry name" value="J_dom_sf"/>
</dbReference>
<gene>
    <name evidence="9" type="ORF">SCHPADRAFT_904849</name>
</gene>
<accession>A0A0H2RL63</accession>
<dbReference type="InterPro" id="IPR051100">
    <property type="entry name" value="DnaJ_subfamily_B/C"/>
</dbReference>
<dbReference type="EMBL" id="KQ085972">
    <property type="protein sequence ID" value="KLO12700.1"/>
    <property type="molecule type" value="Genomic_DNA"/>
</dbReference>
<dbReference type="InParanoid" id="A0A0H2RL63"/>
<dbReference type="GO" id="GO:0005789">
    <property type="term" value="C:endoplasmic reticulum membrane"/>
    <property type="evidence" value="ECO:0007669"/>
    <property type="project" value="UniProtKB-SubCell"/>
</dbReference>